<reference evidence="2 3" key="1">
    <citation type="journal article" date="2011" name="J. Gen. Appl. Microbiol.">
        <title>Draft genome sequencing of the enigmatic yeast Saitoella complicata.</title>
        <authorList>
            <person name="Nishida H."/>
            <person name="Hamamoto M."/>
            <person name="Sugiyama J."/>
        </authorList>
    </citation>
    <scope>NUCLEOTIDE SEQUENCE [LARGE SCALE GENOMIC DNA]</scope>
    <source>
        <strain evidence="2 3">NRRL Y-17804</strain>
    </source>
</reference>
<organism evidence="2 3">
    <name type="scientific">Saitoella complicata (strain BCRC 22490 / CBS 7301 / JCM 7358 / NBRC 10748 / NRRL Y-17804)</name>
    <dbReference type="NCBI Taxonomy" id="698492"/>
    <lineage>
        <taxon>Eukaryota</taxon>
        <taxon>Fungi</taxon>
        <taxon>Dikarya</taxon>
        <taxon>Ascomycota</taxon>
        <taxon>Taphrinomycotina</taxon>
        <taxon>Taphrinomycotina incertae sedis</taxon>
        <taxon>Saitoella</taxon>
    </lineage>
</organism>
<keyword evidence="3" id="KW-1185">Reference proteome</keyword>
<reference evidence="2 3" key="3">
    <citation type="journal article" date="2015" name="Genome Announc.">
        <title>Draft Genome Sequence of the Archiascomycetous Yeast Saitoella complicata.</title>
        <authorList>
            <person name="Yamauchi K."/>
            <person name="Kondo S."/>
            <person name="Hamamoto M."/>
            <person name="Takahashi Y."/>
            <person name="Ogura Y."/>
            <person name="Hayashi T."/>
            <person name="Nishida H."/>
        </authorList>
    </citation>
    <scope>NUCLEOTIDE SEQUENCE [LARGE SCALE GENOMIC DNA]</scope>
    <source>
        <strain evidence="2 3">NRRL Y-17804</strain>
    </source>
</reference>
<dbReference type="AlphaFoldDB" id="A0A0E9NEI0"/>
<feature type="region of interest" description="Disordered" evidence="1">
    <location>
        <begin position="78"/>
        <end position="98"/>
    </location>
</feature>
<feature type="region of interest" description="Disordered" evidence="1">
    <location>
        <begin position="139"/>
        <end position="176"/>
    </location>
</feature>
<dbReference type="Proteomes" id="UP000033140">
    <property type="component" value="Unassembled WGS sequence"/>
</dbReference>
<protein>
    <submittedName>
        <fullName evidence="2">Uncharacterized protein</fullName>
    </submittedName>
</protein>
<accession>A0A0E9NEI0</accession>
<dbReference type="EMBL" id="BACD03000012">
    <property type="protein sequence ID" value="GAO48101.1"/>
    <property type="molecule type" value="Genomic_DNA"/>
</dbReference>
<evidence type="ECO:0000256" key="1">
    <source>
        <dbReference type="SAM" id="MobiDB-lite"/>
    </source>
</evidence>
<sequence>MSMVAQGRGHVWCSLSWSMSSRVVTLTHVEGVEGSIVVGHLHAESLETLGVGLRCRSLMTFVVRGRCAHIFAMTNCDQSKRKRSAPPAKPMQRENLHDRQRFGYVDTSEWASGVLPAALRPPSNFHHLLHRYHPLKLNDINDDDDGRGGEEGGGEGDPQVYDYEWEVGRNVGKEDL</sequence>
<evidence type="ECO:0000313" key="2">
    <source>
        <dbReference type="EMBL" id="GAO48101.1"/>
    </source>
</evidence>
<comment type="caution">
    <text evidence="2">The sequence shown here is derived from an EMBL/GenBank/DDBJ whole genome shotgun (WGS) entry which is preliminary data.</text>
</comment>
<reference evidence="2 3" key="2">
    <citation type="journal article" date="2014" name="J. Gen. Appl. Microbiol.">
        <title>The early diverging ascomycetous budding yeast Saitoella complicata has three histone deacetylases belonging to the Clr6, Hos2, and Rpd3 lineages.</title>
        <authorList>
            <person name="Nishida H."/>
            <person name="Matsumoto T."/>
            <person name="Kondo S."/>
            <person name="Hamamoto M."/>
            <person name="Yoshikawa H."/>
        </authorList>
    </citation>
    <scope>NUCLEOTIDE SEQUENCE [LARGE SCALE GENOMIC DNA]</scope>
    <source>
        <strain evidence="2 3">NRRL Y-17804</strain>
    </source>
</reference>
<proteinExistence type="predicted"/>
<gene>
    <name evidence="2" type="ORF">G7K_2288-t1</name>
</gene>
<name>A0A0E9NEI0_SAICN</name>
<evidence type="ECO:0000313" key="3">
    <source>
        <dbReference type="Proteomes" id="UP000033140"/>
    </source>
</evidence>